<accession>A0ABR4CAA3</accession>
<gene>
    <name evidence="2" type="ORF">VTL71DRAFT_1303</name>
</gene>
<evidence type="ECO:0000256" key="1">
    <source>
        <dbReference type="SAM" id="MobiDB-lite"/>
    </source>
</evidence>
<keyword evidence="3" id="KW-1185">Reference proteome</keyword>
<comment type="caution">
    <text evidence="2">The sequence shown here is derived from an EMBL/GenBank/DDBJ whole genome shotgun (WGS) entry which is preliminary data.</text>
</comment>
<sequence>MAKKMDSEFSSGLDVVTQAIRNSTVDFTSPPSLPGDTIRQTAPTTPEESSSIQQRNRSLADRVRFACHNKDWLSGWSSLSQLAPECGLHEQFISDIETCAEIYSRIRSSPDANTPIDVGITVKSSPNVDSLMEIGPKGLGGKAWMVDPEYLSIQSRWNSPGFAPMGPTVAFGWNGMNKKTVDREDEESCRAMQMLGTVDYDFDLEAANNAGFARSLEEASRNVVKTRSNIQRGAVAALLNSDLQQFTRSIQMGWVKEGTGSYILGPEDVSPDDWVKTNAMDCALAMGLGYQDSSRHALNRKGIFIGNTLGNCHDVLYDMGCSSRISSVMYARGAGIARHDIHRATVAVAIGCLDNMARRINQMSDTEIPYYGDALSVFSGSWSPFNGRYRPWERFIKYSRQLKRSKSSEARAILDAASRCLVFIEDSPDADMTVIWKKALGPDESEKLTERQTHAYTSPPGDEILNTPGVPIPDICKQCNVSFRQAIHTTDDAIRGIEGLPQSAVSCRALGLAAAIRRAVNFAASDDSCDICACRIGNWADSVAYRVLVTLMMSEEETSPKEWLLQHYLVACVDFWPISVPSVLAGFDLVGCLRYDRGAMGIRDTVDC</sequence>
<evidence type="ECO:0000313" key="2">
    <source>
        <dbReference type="EMBL" id="KAL2066879.1"/>
    </source>
</evidence>
<organism evidence="2 3">
    <name type="scientific">Oculimacula yallundae</name>
    <dbReference type="NCBI Taxonomy" id="86028"/>
    <lineage>
        <taxon>Eukaryota</taxon>
        <taxon>Fungi</taxon>
        <taxon>Dikarya</taxon>
        <taxon>Ascomycota</taxon>
        <taxon>Pezizomycotina</taxon>
        <taxon>Leotiomycetes</taxon>
        <taxon>Helotiales</taxon>
        <taxon>Ploettnerulaceae</taxon>
        <taxon>Oculimacula</taxon>
    </lineage>
</organism>
<reference evidence="2 3" key="1">
    <citation type="journal article" date="2024" name="Commun. Biol.">
        <title>Comparative genomic analysis of thermophilic fungi reveals convergent evolutionary adaptations and gene losses.</title>
        <authorList>
            <person name="Steindorff A.S."/>
            <person name="Aguilar-Pontes M.V."/>
            <person name="Robinson A.J."/>
            <person name="Andreopoulos B."/>
            <person name="LaButti K."/>
            <person name="Kuo A."/>
            <person name="Mondo S."/>
            <person name="Riley R."/>
            <person name="Otillar R."/>
            <person name="Haridas S."/>
            <person name="Lipzen A."/>
            <person name="Grimwood J."/>
            <person name="Schmutz J."/>
            <person name="Clum A."/>
            <person name="Reid I.D."/>
            <person name="Moisan M.C."/>
            <person name="Butler G."/>
            <person name="Nguyen T.T.M."/>
            <person name="Dewar K."/>
            <person name="Conant G."/>
            <person name="Drula E."/>
            <person name="Henrissat B."/>
            <person name="Hansel C."/>
            <person name="Singer S."/>
            <person name="Hutchinson M.I."/>
            <person name="de Vries R.P."/>
            <person name="Natvig D.O."/>
            <person name="Powell A.J."/>
            <person name="Tsang A."/>
            <person name="Grigoriev I.V."/>
        </authorList>
    </citation>
    <scope>NUCLEOTIDE SEQUENCE [LARGE SCALE GENOMIC DNA]</scope>
    <source>
        <strain evidence="2 3">CBS 494.80</strain>
    </source>
</reference>
<feature type="compositionally biased region" description="Polar residues" evidence="1">
    <location>
        <begin position="38"/>
        <end position="55"/>
    </location>
</feature>
<proteinExistence type="predicted"/>
<protein>
    <submittedName>
        <fullName evidence="2">Uncharacterized protein</fullName>
    </submittedName>
</protein>
<dbReference type="EMBL" id="JAZHXI010000010">
    <property type="protein sequence ID" value="KAL2066879.1"/>
    <property type="molecule type" value="Genomic_DNA"/>
</dbReference>
<feature type="region of interest" description="Disordered" evidence="1">
    <location>
        <begin position="24"/>
        <end position="55"/>
    </location>
</feature>
<dbReference type="Proteomes" id="UP001595075">
    <property type="component" value="Unassembled WGS sequence"/>
</dbReference>
<evidence type="ECO:0000313" key="3">
    <source>
        <dbReference type="Proteomes" id="UP001595075"/>
    </source>
</evidence>
<name>A0ABR4CAA3_9HELO</name>